<gene>
    <name evidence="2" type="ORF">SAMN04488094_102390</name>
</gene>
<dbReference type="SMART" id="SM00563">
    <property type="entry name" value="PlsC"/>
    <property type="match status" value="1"/>
</dbReference>
<dbReference type="RefSeq" id="WP_245758752.1">
    <property type="nucleotide sequence ID" value="NZ_FOLG01000002.1"/>
</dbReference>
<reference evidence="2 3" key="1">
    <citation type="submission" date="2016-10" db="EMBL/GenBank/DDBJ databases">
        <authorList>
            <person name="de Groot N.N."/>
        </authorList>
    </citation>
    <scope>NUCLEOTIDE SEQUENCE [LARGE SCALE GENOMIC DNA]</scope>
    <source>
        <strain evidence="2 3">DSM 19548</strain>
    </source>
</reference>
<name>A0A1I1G2M7_9RHOB</name>
<dbReference type="GO" id="GO:0016746">
    <property type="term" value="F:acyltransferase activity"/>
    <property type="evidence" value="ECO:0007669"/>
    <property type="project" value="InterPro"/>
</dbReference>
<evidence type="ECO:0000313" key="3">
    <source>
        <dbReference type="Proteomes" id="UP000198728"/>
    </source>
</evidence>
<evidence type="ECO:0000313" key="2">
    <source>
        <dbReference type="EMBL" id="SFC05771.1"/>
    </source>
</evidence>
<dbReference type="InterPro" id="IPR002123">
    <property type="entry name" value="Plipid/glycerol_acylTrfase"/>
</dbReference>
<evidence type="ECO:0000259" key="1">
    <source>
        <dbReference type="SMART" id="SM00563"/>
    </source>
</evidence>
<dbReference type="AlphaFoldDB" id="A0A1I1G2M7"/>
<keyword evidence="3" id="KW-1185">Reference proteome</keyword>
<proteinExistence type="predicted"/>
<organism evidence="2 3">
    <name type="scientific">Tropicimonas isoalkanivorans</name>
    <dbReference type="NCBI Taxonomy" id="441112"/>
    <lineage>
        <taxon>Bacteria</taxon>
        <taxon>Pseudomonadati</taxon>
        <taxon>Pseudomonadota</taxon>
        <taxon>Alphaproteobacteria</taxon>
        <taxon>Rhodobacterales</taxon>
        <taxon>Roseobacteraceae</taxon>
        <taxon>Tropicimonas</taxon>
    </lineage>
</organism>
<dbReference type="SUPFAM" id="SSF69593">
    <property type="entry name" value="Glycerol-3-phosphate (1)-acyltransferase"/>
    <property type="match status" value="1"/>
</dbReference>
<dbReference type="Proteomes" id="UP000198728">
    <property type="component" value="Unassembled WGS sequence"/>
</dbReference>
<dbReference type="EMBL" id="FOLG01000002">
    <property type="protein sequence ID" value="SFC05771.1"/>
    <property type="molecule type" value="Genomic_DNA"/>
</dbReference>
<feature type="domain" description="Phospholipid/glycerol acyltransferase" evidence="1">
    <location>
        <begin position="95"/>
        <end position="217"/>
    </location>
</feature>
<dbReference type="STRING" id="441112.SAMN04488094_102390"/>
<protein>
    <submittedName>
        <fullName evidence="2">Putative hemolysin</fullName>
    </submittedName>
</protein>
<sequence length="306" mass="34799">MESIITAGTPLPSDDMQDRIAPLIKERAAWLFNDNFVARNSYRILNRLLGYDRTIALGNLLKDEPTDVIMSHMADMIAKDVQISGLENIPATGPALVVCNHPTGIADGIMMWHAITQRRADPFFYANSDILRVMPQMTTMIAPVEWRLEKRSHAKTRETMAYTRKAIEAGRIGVIFPSGRLAKRRWLKLYEREWMASAAMIARKWDLDVIPVNVRARNSVLFYIFDMIHPSLRDITLFYETLNKDKQPYRLTFGRPIPASSLSTNSSEAIEELKAATLKLGGRHAPTVSLAEMTRRPRWKRSTLSA</sequence>
<accession>A0A1I1G2M7</accession>
<dbReference type="Pfam" id="PF01553">
    <property type="entry name" value="Acyltransferase"/>
    <property type="match status" value="1"/>
</dbReference>